<sequence length="240" mass="26640">MLPTASSKRRTFAARYFARSKSLVMGEQSRSPGRPPCPRRLGPVLKAGWLKKQRSIMKNWQQRWFVLRGDQLFYYKDKDETKPQGFISLQGTQVTELLPGPEDPGKHLFEISPGGAGEREKVPANPEALLLMASSQRDMEDWVQAIRRVIWAPLGGGTARSSHAHPLEPLPPGNHAPPPCPEPARPPHSRPAGGVPGFLWQMGSVILFCHQPSGVTPRWTKQVLAGESCPLFKNVPSFDQ</sequence>
<dbReference type="AlphaFoldDB" id="A0A8D0RJZ6"/>
<keyword evidence="1" id="KW-0343">GTPase activation</keyword>
<evidence type="ECO:0000256" key="1">
    <source>
        <dbReference type="ARBA" id="ARBA00022468"/>
    </source>
</evidence>
<evidence type="ECO:0000259" key="3">
    <source>
        <dbReference type="PROSITE" id="PS50003"/>
    </source>
</evidence>
<dbReference type="Proteomes" id="UP000694727">
    <property type="component" value="Unplaced"/>
</dbReference>
<dbReference type="InterPro" id="IPR051025">
    <property type="entry name" value="RhoGAP"/>
</dbReference>
<reference evidence="4" key="1">
    <citation type="submission" date="2025-05" db="UniProtKB">
        <authorList>
            <consortium name="Ensembl"/>
        </authorList>
    </citation>
    <scope>IDENTIFICATION</scope>
</reference>
<dbReference type="SUPFAM" id="SSF50729">
    <property type="entry name" value="PH domain-like"/>
    <property type="match status" value="1"/>
</dbReference>
<feature type="region of interest" description="Disordered" evidence="2">
    <location>
        <begin position="158"/>
        <end position="195"/>
    </location>
</feature>
<dbReference type="Proteomes" id="UP000694724">
    <property type="component" value="Unplaced"/>
</dbReference>
<feature type="domain" description="PH" evidence="3">
    <location>
        <begin position="43"/>
        <end position="151"/>
    </location>
</feature>
<dbReference type="Ensembl" id="ENSSSCT00055057678.1">
    <property type="protein sequence ID" value="ENSSSCP00055046149.1"/>
    <property type="gene ID" value="ENSSSCG00055028941.1"/>
</dbReference>
<dbReference type="Gene3D" id="2.30.29.30">
    <property type="entry name" value="Pleckstrin-homology domain (PH domain)/Phosphotyrosine-binding domain (PTB)"/>
    <property type="match status" value="1"/>
</dbReference>
<evidence type="ECO:0000256" key="2">
    <source>
        <dbReference type="SAM" id="MobiDB-lite"/>
    </source>
</evidence>
<organism evidence="4 5">
    <name type="scientific">Sus scrofa</name>
    <name type="common">Pig</name>
    <dbReference type="NCBI Taxonomy" id="9823"/>
    <lineage>
        <taxon>Eukaryota</taxon>
        <taxon>Metazoa</taxon>
        <taxon>Chordata</taxon>
        <taxon>Craniata</taxon>
        <taxon>Vertebrata</taxon>
        <taxon>Euteleostomi</taxon>
        <taxon>Mammalia</taxon>
        <taxon>Eutheria</taxon>
        <taxon>Laurasiatheria</taxon>
        <taxon>Artiodactyla</taxon>
        <taxon>Suina</taxon>
        <taxon>Suidae</taxon>
        <taxon>Sus</taxon>
    </lineage>
</organism>
<dbReference type="PANTHER" id="PTHR15228:SF22">
    <property type="entry name" value="RHO GTPASE-ACTIVATING PROTEIN 22"/>
    <property type="match status" value="1"/>
</dbReference>
<evidence type="ECO:0000313" key="4">
    <source>
        <dbReference type="Ensembl" id="ENSSSCP00025018143.1"/>
    </source>
</evidence>
<dbReference type="GO" id="GO:0005096">
    <property type="term" value="F:GTPase activator activity"/>
    <property type="evidence" value="ECO:0007669"/>
    <property type="project" value="UniProtKB-KW"/>
</dbReference>
<dbReference type="PANTHER" id="PTHR15228">
    <property type="entry name" value="SPERMATHECAL PHYSIOLOGY VARIANT"/>
    <property type="match status" value="1"/>
</dbReference>
<dbReference type="Ensembl" id="ENSSSCT00025042622.1">
    <property type="protein sequence ID" value="ENSSSCP00025018143.1"/>
    <property type="gene ID" value="ENSSSCG00025030758.1"/>
</dbReference>
<evidence type="ECO:0000313" key="5">
    <source>
        <dbReference type="Proteomes" id="UP000694727"/>
    </source>
</evidence>
<dbReference type="FunFam" id="2.30.29.30:FF:000120">
    <property type="entry name" value="rho GTPase-activating protein 22 isoform X1"/>
    <property type="match status" value="1"/>
</dbReference>
<accession>A0A8D0RJZ6</accession>
<name>A0A8D0RJZ6_PIG</name>
<dbReference type="InterPro" id="IPR011993">
    <property type="entry name" value="PH-like_dom_sf"/>
</dbReference>
<gene>
    <name evidence="4" type="primary">ARHGAP22</name>
</gene>
<feature type="compositionally biased region" description="Pro residues" evidence="2">
    <location>
        <begin position="168"/>
        <end position="186"/>
    </location>
</feature>
<dbReference type="PROSITE" id="PS50003">
    <property type="entry name" value="PH_DOMAIN"/>
    <property type="match status" value="1"/>
</dbReference>
<dbReference type="InterPro" id="IPR001849">
    <property type="entry name" value="PH_domain"/>
</dbReference>
<dbReference type="SMART" id="SM00233">
    <property type="entry name" value="PH"/>
    <property type="match status" value="1"/>
</dbReference>
<dbReference type="Pfam" id="PF00169">
    <property type="entry name" value="PH"/>
    <property type="match status" value="1"/>
</dbReference>
<proteinExistence type="predicted"/>
<protein>
    <submittedName>
        <fullName evidence="4">Rho GTPase activating protein 22</fullName>
    </submittedName>
</protein>
<dbReference type="GO" id="GO:0051056">
    <property type="term" value="P:regulation of small GTPase mediated signal transduction"/>
    <property type="evidence" value="ECO:0007669"/>
    <property type="project" value="UniProtKB-ARBA"/>
</dbReference>